<organism evidence="2">
    <name type="scientific">uncultured Rubrobacteraceae bacterium</name>
    <dbReference type="NCBI Taxonomy" id="349277"/>
    <lineage>
        <taxon>Bacteria</taxon>
        <taxon>Bacillati</taxon>
        <taxon>Actinomycetota</taxon>
        <taxon>Rubrobacteria</taxon>
        <taxon>Rubrobacterales</taxon>
        <taxon>Rubrobacteraceae</taxon>
        <taxon>environmental samples</taxon>
    </lineage>
</organism>
<dbReference type="GO" id="GO:0008233">
    <property type="term" value="F:peptidase activity"/>
    <property type="evidence" value="ECO:0007669"/>
    <property type="project" value="UniProtKB-KW"/>
</dbReference>
<accession>A0A6J4PEF4</accession>
<dbReference type="InterPro" id="IPR002818">
    <property type="entry name" value="DJ-1/PfpI"/>
</dbReference>
<keyword evidence="2" id="KW-0645">Protease</keyword>
<name>A0A6J4PEF4_9ACTN</name>
<keyword evidence="2" id="KW-0378">Hydrolase</keyword>
<feature type="domain" description="DJ-1/PfpI" evidence="1">
    <location>
        <begin position="6"/>
        <end position="65"/>
    </location>
</feature>
<protein>
    <submittedName>
        <fullName evidence="2">Intracellular protease</fullName>
    </submittedName>
</protein>
<dbReference type="SUPFAM" id="SSF52317">
    <property type="entry name" value="Class I glutamine amidotransferase-like"/>
    <property type="match status" value="1"/>
</dbReference>
<proteinExistence type="predicted"/>
<dbReference type="InterPro" id="IPR029062">
    <property type="entry name" value="Class_I_gatase-like"/>
</dbReference>
<evidence type="ECO:0000313" key="2">
    <source>
        <dbReference type="EMBL" id="CAA9414043.1"/>
    </source>
</evidence>
<dbReference type="Gene3D" id="3.40.50.880">
    <property type="match status" value="1"/>
</dbReference>
<feature type="non-terminal residue" evidence="2">
    <location>
        <position position="67"/>
    </location>
</feature>
<dbReference type="EMBL" id="CADCUW010000269">
    <property type="protein sequence ID" value="CAA9414043.1"/>
    <property type="molecule type" value="Genomic_DNA"/>
</dbReference>
<gene>
    <name evidence="2" type="ORF">AVDCRST_MAG01-01-1801</name>
</gene>
<reference evidence="2" key="1">
    <citation type="submission" date="2020-02" db="EMBL/GenBank/DDBJ databases">
        <authorList>
            <person name="Meier V. D."/>
        </authorList>
    </citation>
    <scope>NUCLEOTIDE SEQUENCE</scope>
    <source>
        <strain evidence="2">AVDCRST_MAG01</strain>
    </source>
</reference>
<dbReference type="GO" id="GO:0006508">
    <property type="term" value="P:proteolysis"/>
    <property type="evidence" value="ECO:0007669"/>
    <property type="project" value="UniProtKB-KW"/>
</dbReference>
<evidence type="ECO:0000259" key="1">
    <source>
        <dbReference type="Pfam" id="PF01965"/>
    </source>
</evidence>
<dbReference type="Pfam" id="PF01965">
    <property type="entry name" value="DJ-1_PfpI"/>
    <property type="match status" value="1"/>
</dbReference>
<sequence>MKLEGKKIAVLLAGGFEDLEYWVTLMRLQEEGAEVVTVGPNKDEVSGKNALTAQADATADEVDAGTL</sequence>
<dbReference type="AlphaFoldDB" id="A0A6J4PEF4"/>